<evidence type="ECO:0000256" key="7">
    <source>
        <dbReference type="ARBA" id="ARBA00023285"/>
    </source>
</evidence>
<keyword evidence="10" id="KW-1185">Reference proteome</keyword>
<protein>
    <recommendedName>
        <fullName evidence="3">methylmalonyl-CoA mutase</fullName>
        <ecNumber evidence="3">5.4.99.2</ecNumber>
    </recommendedName>
</protein>
<keyword evidence="6" id="KW-0413">Isomerase</keyword>
<dbReference type="InterPro" id="IPR058549">
    <property type="entry name" value="MeMalonylCoA_mutase_a/b_site"/>
</dbReference>
<gene>
    <name evidence="9" type="primary">mutB</name>
    <name evidence="9" type="ORF">KK2020170_13600</name>
</gene>
<dbReference type="Pfam" id="PF02310">
    <property type="entry name" value="B12-binding"/>
    <property type="match status" value="1"/>
</dbReference>
<evidence type="ECO:0000256" key="4">
    <source>
        <dbReference type="ARBA" id="ARBA00022628"/>
    </source>
</evidence>
<comment type="similarity">
    <text evidence="2">Belongs to the methylmalonyl-CoA mutase family.</text>
</comment>
<dbReference type="PANTHER" id="PTHR48101">
    <property type="entry name" value="METHYLMALONYL-COA MUTASE, MITOCHONDRIAL-RELATED"/>
    <property type="match status" value="1"/>
</dbReference>
<evidence type="ECO:0000313" key="9">
    <source>
        <dbReference type="EMBL" id="BCY28492.1"/>
    </source>
</evidence>
<dbReference type="InterPro" id="IPR006159">
    <property type="entry name" value="Acid_CoA_mut_C"/>
</dbReference>
<dbReference type="NCBIfam" id="NF006944">
    <property type="entry name" value="PRK09426.1"/>
    <property type="match status" value="1"/>
</dbReference>
<dbReference type="InterPro" id="IPR016176">
    <property type="entry name" value="Cbl-dep_enz_cat"/>
</dbReference>
<dbReference type="EC" id="5.4.99.2" evidence="3"/>
<dbReference type="NCBIfam" id="TIGR00641">
    <property type="entry name" value="acid_CoA_mut_N"/>
    <property type="match status" value="1"/>
</dbReference>
<feature type="domain" description="B12-binding" evidence="8">
    <location>
        <begin position="581"/>
        <end position="709"/>
    </location>
</feature>
<reference evidence="9 10" key="1">
    <citation type="submission" date="2021-06" db="EMBL/GenBank/DDBJ databases">
        <title>Whole genome sequences of Flavobacterium sp. KK2020170 and assembly.</title>
        <authorList>
            <person name="Kitahara K."/>
            <person name="Miyoshi S."/>
            <person name="Uesaka K."/>
        </authorList>
    </citation>
    <scope>NUCLEOTIDE SEQUENCE [LARGE SCALE GENOMIC DNA]</scope>
    <source>
        <strain evidence="9 10">KK2020170</strain>
    </source>
</reference>
<dbReference type="InterPro" id="IPR006158">
    <property type="entry name" value="Cobalamin-bd"/>
</dbReference>
<keyword evidence="7" id="KW-0170">Cobalt</keyword>
<evidence type="ECO:0000256" key="5">
    <source>
        <dbReference type="ARBA" id="ARBA00022723"/>
    </source>
</evidence>
<keyword evidence="4" id="KW-0846">Cobalamin</keyword>
<dbReference type="NCBIfam" id="TIGR00640">
    <property type="entry name" value="acid_CoA_mut_C"/>
    <property type="match status" value="1"/>
</dbReference>
<dbReference type="SUPFAM" id="SSF51703">
    <property type="entry name" value="Cobalamin (vitamin B12)-dependent enzymes"/>
    <property type="match status" value="1"/>
</dbReference>
<dbReference type="Proteomes" id="UP000825258">
    <property type="component" value="Chromosome"/>
</dbReference>
<accession>A0ABM7S4T6</accession>
<evidence type="ECO:0000256" key="6">
    <source>
        <dbReference type="ARBA" id="ARBA00023235"/>
    </source>
</evidence>
<dbReference type="PROSITE" id="PS51332">
    <property type="entry name" value="B12_BINDING"/>
    <property type="match status" value="1"/>
</dbReference>
<evidence type="ECO:0000256" key="3">
    <source>
        <dbReference type="ARBA" id="ARBA00012398"/>
    </source>
</evidence>
<dbReference type="CDD" id="cd03679">
    <property type="entry name" value="MM_CoA_mutase_alpha_like"/>
    <property type="match status" value="1"/>
</dbReference>
<dbReference type="Gene3D" id="3.40.50.280">
    <property type="entry name" value="Cobalamin-binding domain"/>
    <property type="match status" value="1"/>
</dbReference>
<sequence>MRKNIQDLQIVKSTKSEAVSSSGVENFTTAEGIEVKPSYSEEDIQNLEHIGFAAGFAPNLRGPYATMYVRRPWTIRQYAGFSTAEESNAFYRRNLAAGQKGLSVAFDLATHRGYDSDHERVVGDVGKAGVAIDSVEDMKVLFDQIPLGEMSVSMTMNGAVLPIMAFYIVAAEEQGVAPNLLSGTIQNDILKEFMVRNTYIYPPTPSMKIIADIFEYTSKNMPKFNSISISGYHMQEAGATADIELAYTLADGLEYIRTGIAAGMDIDTFAPRLSFFWAIGMNHFMEIAKMRAGRMLWAKLLKQFNPKDDKSLALRTHCQTSGWSLTEQDPFNNVARTAIEAAAAAFGGTQSLHTNALDEAIALPTDFSARIARNTQIYLQEETKICKTVDPWAGSYYVESLTAEIAEKAWALMEEVEELGGMTKAIEAGIPKLRIEEAAARKQARIDSGQDIIVGVNKYRLEKEDPLHILEVDNQTVRKQQIERLDQIKATRDNAKVAECLDKLTECAKTGNGNLLDLAVDAARNRATLGEISDALETVFGRYKAQIRSFSGVYSKEIKNDESFEKAKQLADAFAKKEGRRPRIMIAKMGQDGHDRGAKVVATGYADVGFDVDIGPLFQTPQEAAKQAVENDVHILGVSSLAAGHKTLVPQVIEELKKYGREDIMVIVGGVIPAQDYQYLFDAGAVAVFGPGTKISDAAISILEVLLEE</sequence>
<dbReference type="InterPro" id="IPR036724">
    <property type="entry name" value="Cobalamin-bd_sf"/>
</dbReference>
<dbReference type="PROSITE" id="PS00544">
    <property type="entry name" value="METMALONYL_COA_MUTASE"/>
    <property type="match status" value="1"/>
</dbReference>
<evidence type="ECO:0000256" key="1">
    <source>
        <dbReference type="ARBA" id="ARBA00001922"/>
    </source>
</evidence>
<dbReference type="EMBL" id="AP024749">
    <property type="protein sequence ID" value="BCY28492.1"/>
    <property type="molecule type" value="Genomic_DNA"/>
</dbReference>
<organism evidence="9 10">
    <name type="scientific">Flavobacterium okayamense</name>
    <dbReference type="NCBI Taxonomy" id="2830782"/>
    <lineage>
        <taxon>Bacteria</taxon>
        <taxon>Pseudomonadati</taxon>
        <taxon>Bacteroidota</taxon>
        <taxon>Flavobacteriia</taxon>
        <taxon>Flavobacteriales</taxon>
        <taxon>Flavobacteriaceae</taxon>
        <taxon>Flavobacterium</taxon>
    </lineage>
</organism>
<dbReference type="PANTHER" id="PTHR48101:SF4">
    <property type="entry name" value="METHYLMALONYL-COA MUTASE, MITOCHONDRIAL"/>
    <property type="match status" value="1"/>
</dbReference>
<dbReference type="InterPro" id="IPR006098">
    <property type="entry name" value="MMCoA_mutase_a_cat"/>
</dbReference>
<dbReference type="SUPFAM" id="SSF52242">
    <property type="entry name" value="Cobalamin (vitamin B12)-binding domain"/>
    <property type="match status" value="1"/>
</dbReference>
<evidence type="ECO:0000259" key="8">
    <source>
        <dbReference type="PROSITE" id="PS51332"/>
    </source>
</evidence>
<evidence type="ECO:0000256" key="2">
    <source>
        <dbReference type="ARBA" id="ARBA00008465"/>
    </source>
</evidence>
<evidence type="ECO:0000313" key="10">
    <source>
        <dbReference type="Proteomes" id="UP000825258"/>
    </source>
</evidence>
<keyword evidence="5" id="KW-0479">Metal-binding</keyword>
<dbReference type="Gene3D" id="3.20.20.240">
    <property type="entry name" value="Methylmalonyl-CoA mutase"/>
    <property type="match status" value="1"/>
</dbReference>
<dbReference type="Pfam" id="PF01642">
    <property type="entry name" value="MM_CoA_mutase"/>
    <property type="match status" value="1"/>
</dbReference>
<name>A0ABM7S4T6_9FLAO</name>
<dbReference type="InterPro" id="IPR006099">
    <property type="entry name" value="MeMalonylCoA_mutase_a/b_cat"/>
</dbReference>
<comment type="cofactor">
    <cofactor evidence="1">
        <name>adenosylcob(III)alamin</name>
        <dbReference type="ChEBI" id="CHEBI:18408"/>
    </cofactor>
</comment>
<dbReference type="CDD" id="cd02071">
    <property type="entry name" value="MM_CoA_mut_B12_BD"/>
    <property type="match status" value="1"/>
</dbReference>
<proteinExistence type="inferred from homology"/>